<reference evidence="1 2" key="1">
    <citation type="journal article" date="2020" name="ISME J.">
        <title>Comparative genomics reveals insights into cyanobacterial evolution and habitat adaptation.</title>
        <authorList>
            <person name="Chen M.Y."/>
            <person name="Teng W.K."/>
            <person name="Zhao L."/>
            <person name="Hu C.X."/>
            <person name="Zhou Y.K."/>
            <person name="Han B.P."/>
            <person name="Song L.R."/>
            <person name="Shu W.S."/>
        </authorList>
    </citation>
    <scope>NUCLEOTIDE SEQUENCE [LARGE SCALE GENOMIC DNA]</scope>
    <source>
        <strain evidence="1 2">FACHB-318</strain>
    </source>
</reference>
<organism evidence="1 2">
    <name type="scientific">Anabaena cylindrica FACHB-318</name>
    <dbReference type="NCBI Taxonomy" id="2692880"/>
    <lineage>
        <taxon>Bacteria</taxon>
        <taxon>Bacillati</taxon>
        <taxon>Cyanobacteriota</taxon>
        <taxon>Cyanophyceae</taxon>
        <taxon>Nostocales</taxon>
        <taxon>Nostocaceae</taxon>
        <taxon>Anabaena</taxon>
    </lineage>
</organism>
<dbReference type="EMBL" id="JACJQC010000007">
    <property type="protein sequence ID" value="MBD2171747.1"/>
    <property type="molecule type" value="Genomic_DNA"/>
</dbReference>
<keyword evidence="2" id="KW-1185">Reference proteome</keyword>
<gene>
    <name evidence="1" type="ORF">H6F81_10920</name>
</gene>
<proteinExistence type="predicted"/>
<sequence length="84" mass="9585">MSLDTKYFLNHHHRHATYLVCLVDEIEIIPVTYHHLNTGAFSSTTAGNRIAIEEFVVLELENAQLNQFAIPQNAIRFFCVVKGI</sequence>
<evidence type="ECO:0000313" key="2">
    <source>
        <dbReference type="Proteomes" id="UP000638897"/>
    </source>
</evidence>
<protein>
    <submittedName>
        <fullName evidence="1">Uncharacterized protein</fullName>
    </submittedName>
</protein>
<comment type="caution">
    <text evidence="1">The sequence shown here is derived from an EMBL/GenBank/DDBJ whole genome shotgun (WGS) entry which is preliminary data.</text>
</comment>
<accession>A0ABR7ZGG7</accession>
<dbReference type="RefSeq" id="WP_010996970.1">
    <property type="nucleotide sequence ID" value="NZ_JACJQC010000007.1"/>
</dbReference>
<dbReference type="Proteomes" id="UP000638897">
    <property type="component" value="Unassembled WGS sequence"/>
</dbReference>
<evidence type="ECO:0000313" key="1">
    <source>
        <dbReference type="EMBL" id="MBD2171747.1"/>
    </source>
</evidence>
<name>A0ABR7ZGG7_ANACY</name>